<dbReference type="Proteomes" id="UP000014480">
    <property type="component" value="Unassembled WGS sequence"/>
</dbReference>
<reference evidence="2" key="2">
    <citation type="journal article" date="2019" name="Mol. Plant Microbe Interact.">
        <title>Genome sequence resources for four phytopathogenic fungi from the Colletotrichum orbiculare species complex.</title>
        <authorList>
            <person name="Gan P."/>
            <person name="Tsushima A."/>
            <person name="Narusaka M."/>
            <person name="Narusaka Y."/>
            <person name="Takano Y."/>
            <person name="Kubo Y."/>
            <person name="Shirasu K."/>
        </authorList>
    </citation>
    <scope>GENOME REANNOTATION</scope>
    <source>
        <strain evidence="2">104-T / ATCC 96160 / CBS 514.97 / LARS 414 / MAFF 240422</strain>
    </source>
</reference>
<keyword evidence="2" id="KW-1185">Reference proteome</keyword>
<dbReference type="EMBL" id="AMCV02000025">
    <property type="protein sequence ID" value="TDZ18105.1"/>
    <property type="molecule type" value="Genomic_DNA"/>
</dbReference>
<reference evidence="2" key="1">
    <citation type="journal article" date="2013" name="New Phytol.">
        <title>Comparative genomic and transcriptomic analyses reveal the hemibiotrophic stage shift of Colletotrichum fungi.</title>
        <authorList>
            <person name="Gan P."/>
            <person name="Ikeda K."/>
            <person name="Irieda H."/>
            <person name="Narusaka M."/>
            <person name="O'Connell R.J."/>
            <person name="Narusaka Y."/>
            <person name="Takano Y."/>
            <person name="Kubo Y."/>
            <person name="Shirasu K."/>
        </authorList>
    </citation>
    <scope>NUCLEOTIDE SEQUENCE [LARGE SCALE GENOMIC DNA]</scope>
    <source>
        <strain evidence="2">104-T / ATCC 96160 / CBS 514.97 / LARS 414 / MAFF 240422</strain>
    </source>
</reference>
<organism evidence="1 2">
    <name type="scientific">Colletotrichum orbiculare (strain 104-T / ATCC 96160 / CBS 514.97 / LARS 414 / MAFF 240422)</name>
    <name type="common">Cucumber anthracnose fungus</name>
    <name type="synonym">Colletotrichum lagenarium</name>
    <dbReference type="NCBI Taxonomy" id="1213857"/>
    <lineage>
        <taxon>Eukaryota</taxon>
        <taxon>Fungi</taxon>
        <taxon>Dikarya</taxon>
        <taxon>Ascomycota</taxon>
        <taxon>Pezizomycotina</taxon>
        <taxon>Sordariomycetes</taxon>
        <taxon>Hypocreomycetidae</taxon>
        <taxon>Glomerellales</taxon>
        <taxon>Glomerellaceae</taxon>
        <taxon>Colletotrichum</taxon>
        <taxon>Colletotrichum orbiculare species complex</taxon>
    </lineage>
</organism>
<sequence length="71" mass="7750">MQLCFSSSAAGCKSALQICKSQLHLPPARSRRCRQKDLGVNTFANTVIFHLATTSRSSKLAIGGYYVDQDT</sequence>
<evidence type="ECO:0000313" key="1">
    <source>
        <dbReference type="EMBL" id="TDZ18105.1"/>
    </source>
</evidence>
<gene>
    <name evidence="1" type="ORF">Cob_v008861</name>
</gene>
<accession>A0A484FKG9</accession>
<comment type="caution">
    <text evidence="1">The sequence shown here is derived from an EMBL/GenBank/DDBJ whole genome shotgun (WGS) entry which is preliminary data.</text>
</comment>
<evidence type="ECO:0000313" key="2">
    <source>
        <dbReference type="Proteomes" id="UP000014480"/>
    </source>
</evidence>
<name>A0A484FKG9_COLOR</name>
<dbReference type="AlphaFoldDB" id="A0A484FKG9"/>
<protein>
    <submittedName>
        <fullName evidence="1">Uncharacterized protein</fullName>
    </submittedName>
</protein>
<proteinExistence type="predicted"/>